<dbReference type="Proteomes" id="UP000037043">
    <property type="component" value="Unassembled WGS sequence"/>
</dbReference>
<feature type="transmembrane region" description="Helical" evidence="10">
    <location>
        <begin position="161"/>
        <end position="182"/>
    </location>
</feature>
<dbReference type="PANTHER" id="PTHR12428:SF65">
    <property type="entry name" value="CYTOCHROME C OXIDASE ASSEMBLY PROTEIN COX18, MITOCHONDRIAL"/>
    <property type="match status" value="1"/>
</dbReference>
<dbReference type="Pfam" id="PF02096">
    <property type="entry name" value="60KD_IMP"/>
    <property type="match status" value="1"/>
</dbReference>
<dbReference type="GO" id="GO:0015031">
    <property type="term" value="P:protein transport"/>
    <property type="evidence" value="ECO:0007669"/>
    <property type="project" value="UniProtKB-KW"/>
</dbReference>
<evidence type="ECO:0000256" key="6">
    <source>
        <dbReference type="ARBA" id="ARBA00022989"/>
    </source>
</evidence>
<dbReference type="NCBIfam" id="TIGR03592">
    <property type="entry name" value="yidC_oxa1_cterm"/>
    <property type="match status" value="1"/>
</dbReference>
<keyword evidence="3" id="KW-1003">Cell membrane</keyword>
<dbReference type="PATRIC" id="fig|1121318.3.peg.1315"/>
<keyword evidence="2" id="KW-0813">Transport</keyword>
<dbReference type="InterPro" id="IPR047196">
    <property type="entry name" value="YidC_ALB_C"/>
</dbReference>
<keyword evidence="4 9" id="KW-0812">Transmembrane</keyword>
<dbReference type="InterPro" id="IPR001708">
    <property type="entry name" value="YidC/ALB3/OXA1/COX18"/>
</dbReference>
<evidence type="ECO:0000256" key="7">
    <source>
        <dbReference type="ARBA" id="ARBA00023136"/>
    </source>
</evidence>
<dbReference type="GO" id="GO:0005886">
    <property type="term" value="C:plasma membrane"/>
    <property type="evidence" value="ECO:0007669"/>
    <property type="project" value="UniProtKB-SubCell"/>
</dbReference>
<evidence type="ECO:0000256" key="10">
    <source>
        <dbReference type="SAM" id="Phobius"/>
    </source>
</evidence>
<evidence type="ECO:0000259" key="11">
    <source>
        <dbReference type="Pfam" id="PF02096"/>
    </source>
</evidence>
<feature type="transmembrane region" description="Helical" evidence="10">
    <location>
        <begin position="42"/>
        <end position="64"/>
    </location>
</feature>
<evidence type="ECO:0000256" key="8">
    <source>
        <dbReference type="ARBA" id="ARBA00023186"/>
    </source>
</evidence>
<evidence type="ECO:0000256" key="9">
    <source>
        <dbReference type="RuleBase" id="RU003945"/>
    </source>
</evidence>
<feature type="domain" description="Membrane insertase YidC/Oxa/ALB C-terminal" evidence="11">
    <location>
        <begin position="44"/>
        <end position="236"/>
    </location>
</feature>
<comment type="subcellular location">
    <subcellularLocation>
        <location evidence="1">Cell membrane</location>
        <topology evidence="1">Multi-pass membrane protein</topology>
    </subcellularLocation>
    <subcellularLocation>
        <location evidence="9">Membrane</location>
        <topology evidence="9">Multi-pass membrane protein</topology>
    </subcellularLocation>
</comment>
<evidence type="ECO:0000256" key="5">
    <source>
        <dbReference type="ARBA" id="ARBA00022927"/>
    </source>
</evidence>
<dbReference type="STRING" id="36844.SAMN04488501_11711"/>
<keyword evidence="7 10" id="KW-0472">Membrane</keyword>
<feature type="transmembrane region" description="Helical" evidence="10">
    <location>
        <begin position="194"/>
        <end position="210"/>
    </location>
</feature>
<comment type="similarity">
    <text evidence="9">Belongs to the OXA1/ALB3/YidC family.</text>
</comment>
<proteinExistence type="inferred from homology"/>
<evidence type="ECO:0000256" key="1">
    <source>
        <dbReference type="ARBA" id="ARBA00004651"/>
    </source>
</evidence>
<evidence type="ECO:0000256" key="3">
    <source>
        <dbReference type="ARBA" id="ARBA00022475"/>
    </source>
</evidence>
<name>A0A0L6ZBG6_9CLOT</name>
<gene>
    <name evidence="12" type="primary">misCA</name>
    <name evidence="12" type="ORF">CLHOM_13020</name>
</gene>
<reference evidence="13" key="1">
    <citation type="submission" date="2015-08" db="EMBL/GenBank/DDBJ databases">
        <title>Genome sequence of the strict anaerobe Clostridium homopropionicum LuHBu1 (DSM 5847T).</title>
        <authorList>
            <person name="Poehlein A."/>
            <person name="Beck M."/>
            <person name="Schiel-Bengelsdorf B."/>
            <person name="Bengelsdorf F.R."/>
            <person name="Daniel R."/>
            <person name="Duerre P."/>
        </authorList>
    </citation>
    <scope>NUCLEOTIDE SEQUENCE [LARGE SCALE GENOMIC DNA]</scope>
    <source>
        <strain evidence="13">DSM 5847</strain>
    </source>
</reference>
<evidence type="ECO:0000256" key="2">
    <source>
        <dbReference type="ARBA" id="ARBA00022448"/>
    </source>
</evidence>
<keyword evidence="5" id="KW-0653">Protein transport</keyword>
<dbReference type="EMBL" id="LHUR01000017">
    <property type="protein sequence ID" value="KOA20306.1"/>
    <property type="molecule type" value="Genomic_DNA"/>
</dbReference>
<feature type="transmembrane region" description="Helical" evidence="10">
    <location>
        <begin position="109"/>
        <end position="130"/>
    </location>
</feature>
<protein>
    <submittedName>
        <fullName evidence="12">Membrane protein insertase MisCA</fullName>
    </submittedName>
</protein>
<keyword evidence="6 10" id="KW-1133">Transmembrane helix</keyword>
<evidence type="ECO:0000313" key="13">
    <source>
        <dbReference type="Proteomes" id="UP000037043"/>
    </source>
</evidence>
<comment type="caution">
    <text evidence="12">The sequence shown here is derived from an EMBL/GenBank/DDBJ whole genome shotgun (WGS) entry which is preliminary data.</text>
</comment>
<dbReference type="GO" id="GO:0051205">
    <property type="term" value="P:protein insertion into membrane"/>
    <property type="evidence" value="ECO:0007669"/>
    <property type="project" value="TreeGrafter"/>
</dbReference>
<dbReference type="AlphaFoldDB" id="A0A0L6ZBG6"/>
<keyword evidence="13" id="KW-1185">Reference proteome</keyword>
<evidence type="ECO:0000256" key="4">
    <source>
        <dbReference type="ARBA" id="ARBA00022692"/>
    </source>
</evidence>
<dbReference type="GO" id="GO:0032977">
    <property type="term" value="F:membrane insertase activity"/>
    <property type="evidence" value="ECO:0007669"/>
    <property type="project" value="InterPro"/>
</dbReference>
<evidence type="ECO:0000313" key="12">
    <source>
        <dbReference type="EMBL" id="KOA20306.1"/>
    </source>
</evidence>
<keyword evidence="8" id="KW-0143">Chaperone</keyword>
<organism evidence="12 13">
    <name type="scientific">Clostridium homopropionicum DSM 5847</name>
    <dbReference type="NCBI Taxonomy" id="1121318"/>
    <lineage>
        <taxon>Bacteria</taxon>
        <taxon>Bacillati</taxon>
        <taxon>Bacillota</taxon>
        <taxon>Clostridia</taxon>
        <taxon>Eubacteriales</taxon>
        <taxon>Clostridiaceae</taxon>
        <taxon>Clostridium</taxon>
    </lineage>
</organism>
<sequence length="247" mass="28220">MEVTFLSYALISVKTSWLNNAFIQFFNIIHSAVQSVFTSPNISYGISIILVTIIIRGILFPLNYKQIRSSVVMNELQPEIKKIQTKYKSDPQKLQQETMKLYKEKGVNPLGGCLPLIIQWPILIALYYVFNNLSTIDPNINTASFLGLKLMGVPVLSPDKWYTWILPLLSGALTYYSTIMISPKNQENAQNKQMNTMSVSMAILITFMSFKFNTALVLYWVTNSVVQIVQTFIIKRMEDNKLAKQKI</sequence>
<dbReference type="InterPro" id="IPR028055">
    <property type="entry name" value="YidC/Oxa/ALB_C"/>
</dbReference>
<dbReference type="PANTHER" id="PTHR12428">
    <property type="entry name" value="OXA1"/>
    <property type="match status" value="1"/>
</dbReference>
<dbReference type="RefSeq" id="WP_082204372.1">
    <property type="nucleotide sequence ID" value="NZ_LHUR01000017.1"/>
</dbReference>
<accession>A0A0L6ZBG6</accession>
<dbReference type="CDD" id="cd20070">
    <property type="entry name" value="5TM_YidC_Alb3"/>
    <property type="match status" value="1"/>
</dbReference>